<proteinExistence type="predicted"/>
<evidence type="ECO:0000313" key="1">
    <source>
        <dbReference type="EMBL" id="MBB5062604.1"/>
    </source>
</evidence>
<dbReference type="Proteomes" id="UP000584867">
    <property type="component" value="Unassembled WGS sequence"/>
</dbReference>
<comment type="caution">
    <text evidence="1">The sequence shown here is derived from an EMBL/GenBank/DDBJ whole genome shotgun (WGS) entry which is preliminary data.</text>
</comment>
<protein>
    <submittedName>
        <fullName evidence="1">Uncharacterized protein</fullName>
    </submittedName>
</protein>
<organism evidence="1 2">
    <name type="scientific">Granulicella mallensis</name>
    <dbReference type="NCBI Taxonomy" id="940614"/>
    <lineage>
        <taxon>Bacteria</taxon>
        <taxon>Pseudomonadati</taxon>
        <taxon>Acidobacteriota</taxon>
        <taxon>Terriglobia</taxon>
        <taxon>Terriglobales</taxon>
        <taxon>Acidobacteriaceae</taxon>
        <taxon>Granulicella</taxon>
    </lineage>
</organism>
<sequence>MMAEGLSFKHNRVLFNHDYPTNLPADAPVYSLSHTRCVDISQKVLQSIDHANTPDSTLLNIKEPGTPFDAANCIDSFRPLNAM</sequence>
<dbReference type="AlphaFoldDB" id="A0A7W7ZMC8"/>
<accession>A0A7W7ZMC8</accession>
<name>A0A7W7ZMC8_9BACT</name>
<evidence type="ECO:0000313" key="2">
    <source>
        <dbReference type="Proteomes" id="UP000584867"/>
    </source>
</evidence>
<gene>
    <name evidence="1" type="ORF">HDF15_000934</name>
</gene>
<dbReference type="EMBL" id="JACHIO010000003">
    <property type="protein sequence ID" value="MBB5062604.1"/>
    <property type="molecule type" value="Genomic_DNA"/>
</dbReference>
<reference evidence="1 2" key="1">
    <citation type="submission" date="2020-08" db="EMBL/GenBank/DDBJ databases">
        <title>Genomic Encyclopedia of Type Strains, Phase IV (KMG-V): Genome sequencing to study the core and pangenomes of soil and plant-associated prokaryotes.</title>
        <authorList>
            <person name="Whitman W."/>
        </authorList>
    </citation>
    <scope>NUCLEOTIDE SEQUENCE [LARGE SCALE GENOMIC DNA]</scope>
    <source>
        <strain evidence="1 2">X5P3</strain>
    </source>
</reference>